<sequence>MKIPGTPTAAAAVLPVALPVAVWGLLGQDDYQGVPPSRLDYFVRPPELPPGLDTALGVLALTAVVVSAVTLARATCHHAFDRRWWQVLSPLLAAGLLAGWGWRVLTAGTIGANIGAGVVLMAFGPVVAALVLIAAGRGIWLARHSG</sequence>
<feature type="transmembrane region" description="Helical" evidence="1">
    <location>
        <begin position="114"/>
        <end position="135"/>
    </location>
</feature>
<comment type="caution">
    <text evidence="2">The sequence shown here is derived from an EMBL/GenBank/DDBJ whole genome shotgun (WGS) entry which is preliminary data.</text>
</comment>
<dbReference type="RefSeq" id="WP_201808133.1">
    <property type="nucleotide sequence ID" value="NZ_JAERRI010000014.1"/>
</dbReference>
<dbReference type="Proteomes" id="UP000629371">
    <property type="component" value="Unassembled WGS sequence"/>
</dbReference>
<gene>
    <name evidence="2" type="ORF">JK360_25775</name>
</gene>
<feature type="transmembrane region" description="Helical" evidence="1">
    <location>
        <begin position="51"/>
        <end position="72"/>
    </location>
</feature>
<accession>A0ABS1MYF7</accession>
<keyword evidence="3" id="KW-1185">Reference proteome</keyword>
<keyword evidence="1" id="KW-1133">Transmembrane helix</keyword>
<name>A0ABS1MYF7_9ACTN</name>
<reference evidence="2 3" key="1">
    <citation type="submission" date="2021-01" db="EMBL/GenBank/DDBJ databases">
        <title>WGS of actinomycetes isolated from Thailand.</title>
        <authorList>
            <person name="Thawai C."/>
        </authorList>
    </citation>
    <scope>NUCLEOTIDE SEQUENCE [LARGE SCALE GENOMIC DNA]</scope>
    <source>
        <strain evidence="2 3">CH9-7</strain>
    </source>
</reference>
<organism evidence="2 3">
    <name type="scientific">Streptomyces siderophoricus</name>
    <dbReference type="NCBI Taxonomy" id="2802281"/>
    <lineage>
        <taxon>Bacteria</taxon>
        <taxon>Bacillati</taxon>
        <taxon>Actinomycetota</taxon>
        <taxon>Actinomycetes</taxon>
        <taxon>Kitasatosporales</taxon>
        <taxon>Streptomycetaceae</taxon>
        <taxon>Streptomyces</taxon>
    </lineage>
</organism>
<evidence type="ECO:0000313" key="2">
    <source>
        <dbReference type="EMBL" id="MBL1092741.1"/>
    </source>
</evidence>
<keyword evidence="1" id="KW-0812">Transmembrane</keyword>
<evidence type="ECO:0008006" key="4">
    <source>
        <dbReference type="Google" id="ProtNLM"/>
    </source>
</evidence>
<evidence type="ECO:0000256" key="1">
    <source>
        <dbReference type="SAM" id="Phobius"/>
    </source>
</evidence>
<protein>
    <recommendedName>
        <fullName evidence="4">DUF1648 domain-containing protein</fullName>
    </recommendedName>
</protein>
<feature type="transmembrane region" description="Helical" evidence="1">
    <location>
        <begin position="84"/>
        <end position="102"/>
    </location>
</feature>
<proteinExistence type="predicted"/>
<dbReference type="EMBL" id="JAERRI010000014">
    <property type="protein sequence ID" value="MBL1092741.1"/>
    <property type="molecule type" value="Genomic_DNA"/>
</dbReference>
<keyword evidence="1" id="KW-0472">Membrane</keyword>
<evidence type="ECO:0000313" key="3">
    <source>
        <dbReference type="Proteomes" id="UP000629371"/>
    </source>
</evidence>